<keyword evidence="3" id="KW-1185">Reference proteome</keyword>
<organism evidence="2 3">
    <name type="scientific">Deinobacterium chartae</name>
    <dbReference type="NCBI Taxonomy" id="521158"/>
    <lineage>
        <taxon>Bacteria</taxon>
        <taxon>Thermotogati</taxon>
        <taxon>Deinococcota</taxon>
        <taxon>Deinococci</taxon>
        <taxon>Deinococcales</taxon>
        <taxon>Deinococcaceae</taxon>
        <taxon>Deinobacterium</taxon>
    </lineage>
</organism>
<accession>A0A841HYJ3</accession>
<dbReference type="Pfam" id="PF14332">
    <property type="entry name" value="DUF4388"/>
    <property type="match status" value="1"/>
</dbReference>
<dbReference type="InterPro" id="IPR025497">
    <property type="entry name" value="PatA-like_N"/>
</dbReference>
<dbReference type="Proteomes" id="UP000569951">
    <property type="component" value="Unassembled WGS sequence"/>
</dbReference>
<sequence length="275" mass="30130">MRGTLGLFNLLELLQLLGIHKQPGVLLIQHPEGEAKIYFNGGRIVHAVFGEVFDHGAVLNLLRDERGEFEFQPGRVAAEETVDEPLDQFLFEVLRLLPNPTPMPTPAFSAAPEPAEPVYAPHAIPVLLNERALDSMTFSGEEFAVLAHIDGRTPIETLRQHVPRPGVLEGLLGRLMRGGVLELRAPAARTARLVVNVGRDLRGGEARLDQTIVLAWEKRLGRPVGRVRLRTDVGHEAVFEVLATPDVGALLLLSAEAMLYHGMQSGMAVLVKPEL</sequence>
<dbReference type="PANTHER" id="PTHR36304:SF4">
    <property type="entry name" value="DUF4388 DOMAIN-CONTAINING PROTEIN"/>
    <property type="match status" value="1"/>
</dbReference>
<comment type="caution">
    <text evidence="2">The sequence shown here is derived from an EMBL/GenBank/DDBJ whole genome shotgun (WGS) entry which is preliminary data.</text>
</comment>
<dbReference type="PANTHER" id="PTHR36304">
    <property type="entry name" value="DOMAIN GTPASE-ACTIVATING PROTEIN, PUTATIVE-RELATED-RELATED"/>
    <property type="match status" value="1"/>
</dbReference>
<evidence type="ECO:0000259" key="1">
    <source>
        <dbReference type="Pfam" id="PF14332"/>
    </source>
</evidence>
<proteinExistence type="predicted"/>
<name>A0A841HYJ3_9DEIO</name>
<protein>
    <recommendedName>
        <fullName evidence="1">PatA-like N-terminal domain-containing protein</fullName>
    </recommendedName>
</protein>
<dbReference type="RefSeq" id="WP_183984053.1">
    <property type="nucleotide sequence ID" value="NZ_JACHHG010000002.1"/>
</dbReference>
<feature type="domain" description="PatA-like N-terminal" evidence="1">
    <location>
        <begin position="3"/>
        <end position="97"/>
    </location>
</feature>
<dbReference type="EMBL" id="JACHHG010000002">
    <property type="protein sequence ID" value="MBB6097008.1"/>
    <property type="molecule type" value="Genomic_DNA"/>
</dbReference>
<evidence type="ECO:0000313" key="2">
    <source>
        <dbReference type="EMBL" id="MBB6097008.1"/>
    </source>
</evidence>
<gene>
    <name evidence="2" type="ORF">HNR42_000422</name>
</gene>
<dbReference type="AlphaFoldDB" id="A0A841HYJ3"/>
<reference evidence="2 3" key="1">
    <citation type="submission" date="2020-08" db="EMBL/GenBank/DDBJ databases">
        <title>Genomic Encyclopedia of Type Strains, Phase IV (KMG-IV): sequencing the most valuable type-strain genomes for metagenomic binning, comparative biology and taxonomic classification.</title>
        <authorList>
            <person name="Goeker M."/>
        </authorList>
    </citation>
    <scope>NUCLEOTIDE SEQUENCE [LARGE SCALE GENOMIC DNA]</scope>
    <source>
        <strain evidence="2 3">DSM 21458</strain>
    </source>
</reference>
<evidence type="ECO:0000313" key="3">
    <source>
        <dbReference type="Proteomes" id="UP000569951"/>
    </source>
</evidence>